<dbReference type="Proteomes" id="UP000663124">
    <property type="component" value="Chromosome 1"/>
</dbReference>
<sequence length="83" mass="9606">MYFKVLLYSTSLIRSCFSETGLSALVNKLKERNVIQNIIFSPNLLTPPPSLPLVKKVLPLFEFPPLCKSTYFFYSKKIVFKEK</sequence>
<protein>
    <submittedName>
        <fullName evidence="1">Uncharacterized protein</fullName>
    </submittedName>
</protein>
<proteinExistence type="predicted"/>
<accession>A0AAQ0AWI6</accession>
<name>A0AAQ0AWI6_LEPIR</name>
<dbReference type="AlphaFoldDB" id="A0AAQ0AWI6"/>
<evidence type="ECO:0000313" key="1">
    <source>
        <dbReference type="EMBL" id="QOI41661.1"/>
    </source>
</evidence>
<reference evidence="1" key="1">
    <citation type="submission" date="2019-09" db="EMBL/GenBank/DDBJ databases">
        <title>Comparative Genomics of Leptospira interrogans Reveals Genome Plasticity - A Common Adaptive Strategy for Survival in Various Hosts.</title>
        <authorList>
            <person name="Ramli S.R."/>
            <person name="Bunk B."/>
            <person name="Goris M."/>
            <person name="Bhuju S."/>
            <person name="Jarek M."/>
            <person name="Sproer C."/>
            <person name="Mustakim S."/>
            <person name="Strommenger B."/>
            <person name="Pessler F."/>
        </authorList>
    </citation>
    <scope>NUCLEOTIDE SEQUENCE</scope>
    <source>
        <strain evidence="1">782</strain>
    </source>
</reference>
<gene>
    <name evidence="1" type="ORF">Lepto782_04790</name>
</gene>
<organism evidence="1 2">
    <name type="scientific">Leptospira interrogans serovar Canicola</name>
    <dbReference type="NCBI Taxonomy" id="211880"/>
    <lineage>
        <taxon>Bacteria</taxon>
        <taxon>Pseudomonadati</taxon>
        <taxon>Spirochaetota</taxon>
        <taxon>Spirochaetia</taxon>
        <taxon>Leptospirales</taxon>
        <taxon>Leptospiraceae</taxon>
        <taxon>Leptospira</taxon>
    </lineage>
</organism>
<evidence type="ECO:0000313" key="2">
    <source>
        <dbReference type="Proteomes" id="UP000663124"/>
    </source>
</evidence>
<dbReference type="EMBL" id="CP043884">
    <property type="protein sequence ID" value="QOI41661.1"/>
    <property type="molecule type" value="Genomic_DNA"/>
</dbReference>